<proteinExistence type="inferred from homology"/>
<dbReference type="InterPro" id="IPR001265">
    <property type="entry name" value="Formin_Cappuccino_subfam"/>
</dbReference>
<dbReference type="Pfam" id="PF02181">
    <property type="entry name" value="FH2"/>
    <property type="match status" value="1"/>
</dbReference>
<organism evidence="8 9">
    <name type="scientific">Hemibagrus wyckioides</name>
    <dbReference type="NCBI Taxonomy" id="337641"/>
    <lineage>
        <taxon>Eukaryota</taxon>
        <taxon>Metazoa</taxon>
        <taxon>Chordata</taxon>
        <taxon>Craniata</taxon>
        <taxon>Vertebrata</taxon>
        <taxon>Euteleostomi</taxon>
        <taxon>Actinopterygii</taxon>
        <taxon>Neopterygii</taxon>
        <taxon>Teleostei</taxon>
        <taxon>Ostariophysi</taxon>
        <taxon>Siluriformes</taxon>
        <taxon>Bagridae</taxon>
        <taxon>Hemibagrus</taxon>
    </lineage>
</organism>
<dbReference type="PANTHER" id="PTHR45920">
    <property type="entry name" value="FORMIN HOMOLOGY 2 DOMAIN CONTAINING, ISOFORM I"/>
    <property type="match status" value="1"/>
</dbReference>
<keyword evidence="9" id="KW-1185">Reference proteome</keyword>
<dbReference type="PANTHER" id="PTHR45920:SF7">
    <property type="entry name" value="FORMIN-G"/>
    <property type="match status" value="1"/>
</dbReference>
<dbReference type="EMBL" id="JAHKSW010000009">
    <property type="protein sequence ID" value="KAG7328114.1"/>
    <property type="molecule type" value="Genomic_DNA"/>
</dbReference>
<dbReference type="GO" id="GO:0005884">
    <property type="term" value="C:actin filament"/>
    <property type="evidence" value="ECO:0007669"/>
    <property type="project" value="InterPro"/>
</dbReference>
<feature type="compositionally biased region" description="Low complexity" evidence="6">
    <location>
        <begin position="828"/>
        <end position="838"/>
    </location>
</feature>
<feature type="domain" description="FH2" evidence="7">
    <location>
        <begin position="924"/>
        <end position="1337"/>
    </location>
</feature>
<comment type="subcellular location">
    <subcellularLocation>
        <location evidence="1">Nucleus</location>
    </subcellularLocation>
</comment>
<feature type="compositionally biased region" description="Polar residues" evidence="6">
    <location>
        <begin position="102"/>
        <end position="112"/>
    </location>
</feature>
<dbReference type="FunFam" id="1.20.58.2220:FF:000005">
    <property type="entry name" value="Formin 1"/>
    <property type="match status" value="1"/>
</dbReference>
<gene>
    <name evidence="8" type="ORF">KOW79_008058</name>
</gene>
<dbReference type="OrthoDB" id="427644at2759"/>
<dbReference type="Proteomes" id="UP000824219">
    <property type="component" value="Linkage Group LG09"/>
</dbReference>
<dbReference type="SMART" id="SM00498">
    <property type="entry name" value="FH2"/>
    <property type="match status" value="1"/>
</dbReference>
<accession>A0A9D3SQK3</accession>
<dbReference type="GO" id="GO:0005634">
    <property type="term" value="C:nucleus"/>
    <property type="evidence" value="ECO:0007669"/>
    <property type="project" value="UniProtKB-SubCell"/>
</dbReference>
<feature type="region of interest" description="Disordered" evidence="6">
    <location>
        <begin position="23"/>
        <end position="46"/>
    </location>
</feature>
<sequence length="1370" mass="152477">MTQLEVALVQLSIRALIGPRISRSEGEKSCPPKGTGECRHGFSAREKEEEEITIMPEKPIFNRQGDSSSQAIHYQSQESRNGHIFQSLYTNQHDQKAEDSATQKQRTQSYKPANKVLQSCEATEVLAKLHWLSAEHCQLLVDLLSLCGDCASRFRMGNQDGKLQAQFEGHEIHPVQGVRSSNLQHTLSLSPEHKRPASRVRKIKKLGSKKMESAEEFLQTKLKKKVQTITASEMLKNCLDADFLKANENQKLPGTPVSVHVPHTPGSDSYASVSSEPLLLMEEPFQTSQEAWDFMEDSRLFEPEIDLCADFTEFEDQFCLSYGAFSHSITEAKQYHTHLEQMTNGNNITSSGKMSSAGKYNLLNDSGGKTGAPLYDNMNRRDIVVEVVAKTKELANSNHGGKKNSANVIEVASHTANASSTMGQNTSQVLRQEKLKVQNNMELNFRDRPSEAMTFPLIDSQNGTFNLRPRNKSPISPSLSGVFNVSYPPSNSLQSMSPVLSPLSSKLSSPQLNHRIVLLPEEDGGKDTDQDIWFHETAGSWFKAGYKSKDPAEATDKNGNQRTINRLDLNLSQQGSGNSTWINDGTNTSKITEESLRQDEMWLLDGDGDGDDSISHKPLCRATRPDHLEFLRITPPDDDIIGETLCYTKHDSVTELSSPGESEDRTPGRLQAIWPPRKAKDEEEKVGLRYTEAEHQAALLQLKRECKEEVEKLQADSELRVFQLRGEHAVALSRLQETIAELQKDRGYTPGKRKVHDACVSTEDDACLKTYRNVCIQTDRETFIKTPESENAKPVQSLPRKLDLNSITQNLGVVPGAPPPPPPPLPGQPGVSSASGSAAPPPPPPPPPPLPPGSVPPPPPPPLPGAGAAPPPPPPLPGAGPPPPPPPPPPPGLPGAPPPPPPIPGGAPPPPLPSFGMVVEKPPRKAAIEPTCPMKPLYWTRIQIQDDNNNTLWDSLEEPDIVDTSEFEELFSKATLQPKKKPLSDTYEEKPKAKKIIKLLDGKRSQAVGILISSLHLEMKDIQQAVLTVDNSIVDLETMEALYENRAQNDELEKIKKHFENSKEDEVKLLDKPEQFLYELAQIPDFAGRVHCIIFQSMFLDSIASIHGKVEIISRVSKGLLESNSIKDVIGLILAFGNYMNGGNRTRGQADGFGLEILPKLKDVKSRDNRISLVDYVVLYYLRNIDKDAGTDKSVFPLPEPQDFFLAAQVKFDDLFKDMRKLKRDLTACEKEVQKVCANSLEEHLQPFKDKMDTFLTTATEKYAAEDERLSTAQKSFKEMATYFRVKPKSGEKEVSPDYVFLLWYEFCSDFKNVWKRESKIISQERLKEAQLNVKKITAERSQLKVETKKVNANSLKERLKQKETNVPSI</sequence>
<evidence type="ECO:0000256" key="2">
    <source>
        <dbReference type="ARBA" id="ARBA00005271"/>
    </source>
</evidence>
<evidence type="ECO:0000259" key="7">
    <source>
        <dbReference type="PROSITE" id="PS51444"/>
    </source>
</evidence>
<evidence type="ECO:0000256" key="5">
    <source>
        <dbReference type="SAM" id="Coils"/>
    </source>
</evidence>
<name>A0A9D3SQK3_9TELE</name>
<feature type="region of interest" description="Disordered" evidence="6">
    <location>
        <begin position="92"/>
        <end position="112"/>
    </location>
</feature>
<dbReference type="GO" id="GO:0008017">
    <property type="term" value="F:microtubule binding"/>
    <property type="evidence" value="ECO:0007669"/>
    <property type="project" value="InterPro"/>
</dbReference>
<protein>
    <recommendedName>
        <fullName evidence="7">FH2 domain-containing protein</fullName>
    </recommendedName>
</protein>
<evidence type="ECO:0000256" key="6">
    <source>
        <dbReference type="SAM" id="MobiDB-lite"/>
    </source>
</evidence>
<evidence type="ECO:0000256" key="4">
    <source>
        <dbReference type="ARBA" id="ARBA00023242"/>
    </source>
</evidence>
<dbReference type="GO" id="GO:0045010">
    <property type="term" value="P:actin nucleation"/>
    <property type="evidence" value="ECO:0007669"/>
    <property type="project" value="InterPro"/>
</dbReference>
<dbReference type="GO" id="GO:0051015">
    <property type="term" value="F:actin filament binding"/>
    <property type="evidence" value="ECO:0007669"/>
    <property type="project" value="TreeGrafter"/>
</dbReference>
<dbReference type="Gene3D" id="1.20.58.2220">
    <property type="entry name" value="Formin, FH2 domain"/>
    <property type="match status" value="1"/>
</dbReference>
<comment type="similarity">
    <text evidence="2">Belongs to the formin homology family. Cappuccino subfamily.</text>
</comment>
<evidence type="ECO:0000313" key="8">
    <source>
        <dbReference type="EMBL" id="KAG7328114.1"/>
    </source>
</evidence>
<dbReference type="SUPFAM" id="SSF101447">
    <property type="entry name" value="Formin homology 2 domain (FH2 domain)"/>
    <property type="match status" value="1"/>
</dbReference>
<dbReference type="InterPro" id="IPR042201">
    <property type="entry name" value="FH2_Formin_sf"/>
</dbReference>
<comment type="caution">
    <text evidence="8">The sequence shown here is derived from an EMBL/GenBank/DDBJ whole genome shotgun (WGS) entry which is preliminary data.</text>
</comment>
<evidence type="ECO:0000256" key="1">
    <source>
        <dbReference type="ARBA" id="ARBA00004123"/>
    </source>
</evidence>
<evidence type="ECO:0000256" key="3">
    <source>
        <dbReference type="ARBA" id="ARBA00023054"/>
    </source>
</evidence>
<feature type="coiled-coil region" evidence="5">
    <location>
        <begin position="1212"/>
        <end position="1239"/>
    </location>
</feature>
<reference evidence="8 9" key="1">
    <citation type="submission" date="2021-06" db="EMBL/GenBank/DDBJ databases">
        <title>Chromosome-level genome assembly of the red-tail catfish (Hemibagrus wyckioides).</title>
        <authorList>
            <person name="Shao F."/>
        </authorList>
    </citation>
    <scope>NUCLEOTIDE SEQUENCE [LARGE SCALE GENOMIC DNA]</scope>
    <source>
        <strain evidence="8">EC202008001</strain>
        <tissue evidence="8">Blood</tissue>
    </source>
</reference>
<feature type="coiled-coil region" evidence="5">
    <location>
        <begin position="1327"/>
        <end position="1366"/>
    </location>
</feature>
<keyword evidence="4" id="KW-0539">Nucleus</keyword>
<dbReference type="InterPro" id="IPR015425">
    <property type="entry name" value="FH2_Formin"/>
</dbReference>
<dbReference type="PRINTS" id="PR00828">
    <property type="entry name" value="FORMIN"/>
</dbReference>
<dbReference type="GO" id="GO:0005737">
    <property type="term" value="C:cytoplasm"/>
    <property type="evidence" value="ECO:0007669"/>
    <property type="project" value="UniProtKB-ARBA"/>
</dbReference>
<feature type="region of interest" description="Disordered" evidence="6">
    <location>
        <begin position="810"/>
        <end position="918"/>
    </location>
</feature>
<keyword evidence="3 5" id="KW-0175">Coiled coil</keyword>
<evidence type="ECO:0000313" key="9">
    <source>
        <dbReference type="Proteomes" id="UP000824219"/>
    </source>
</evidence>
<feature type="compositionally biased region" description="Pro residues" evidence="6">
    <location>
        <begin position="839"/>
        <end position="913"/>
    </location>
</feature>
<dbReference type="PROSITE" id="PS51444">
    <property type="entry name" value="FH2"/>
    <property type="match status" value="1"/>
</dbReference>
<dbReference type="GO" id="GO:0030866">
    <property type="term" value="P:cortical actin cytoskeleton organization"/>
    <property type="evidence" value="ECO:0007669"/>
    <property type="project" value="TreeGrafter"/>
</dbReference>
<feature type="compositionally biased region" description="Pro residues" evidence="6">
    <location>
        <begin position="816"/>
        <end position="827"/>
    </location>
</feature>